<dbReference type="EMBL" id="PDNV01000002">
    <property type="protein sequence ID" value="PLC55322.1"/>
    <property type="molecule type" value="Genomic_DNA"/>
</dbReference>
<name>A0A2N4UJW4_9BURK</name>
<evidence type="ECO:0000313" key="3">
    <source>
        <dbReference type="EMBL" id="PLC55322.1"/>
    </source>
</evidence>
<dbReference type="InterPro" id="IPR012337">
    <property type="entry name" value="RNaseH-like_sf"/>
</dbReference>
<dbReference type="Proteomes" id="UP000234328">
    <property type="component" value="Unassembled WGS sequence"/>
</dbReference>
<dbReference type="SUPFAM" id="SSF53098">
    <property type="entry name" value="Ribonuclease H-like"/>
    <property type="match status" value="1"/>
</dbReference>
<dbReference type="PROSITE" id="PS50994">
    <property type="entry name" value="INTEGRASE"/>
    <property type="match status" value="1"/>
</dbReference>
<organism evidence="3 4">
    <name type="scientific">Pollutimonas nitritireducens</name>
    <dbReference type="NCBI Taxonomy" id="2045209"/>
    <lineage>
        <taxon>Bacteria</taxon>
        <taxon>Pseudomonadati</taxon>
        <taxon>Pseudomonadota</taxon>
        <taxon>Betaproteobacteria</taxon>
        <taxon>Burkholderiales</taxon>
        <taxon>Alcaligenaceae</taxon>
        <taxon>Pollutimonas</taxon>
    </lineage>
</organism>
<evidence type="ECO:0000313" key="4">
    <source>
        <dbReference type="Proteomes" id="UP000234328"/>
    </source>
</evidence>
<dbReference type="InterPro" id="IPR001584">
    <property type="entry name" value="Integrase_cat-core"/>
</dbReference>
<dbReference type="RefSeq" id="WP_143705176.1">
    <property type="nucleotide sequence ID" value="NZ_PDNV01000002.1"/>
</dbReference>
<proteinExistence type="predicted"/>
<evidence type="ECO:0000259" key="2">
    <source>
        <dbReference type="PROSITE" id="PS50994"/>
    </source>
</evidence>
<accession>A0A2N4UJW4</accession>
<feature type="domain" description="Integrase catalytic" evidence="2">
    <location>
        <begin position="133"/>
        <end position="196"/>
    </location>
</feature>
<dbReference type="Pfam" id="PF00665">
    <property type="entry name" value="rve"/>
    <property type="match status" value="1"/>
</dbReference>
<protein>
    <recommendedName>
        <fullName evidence="2">Integrase catalytic domain-containing protein</fullName>
    </recommendedName>
</protein>
<dbReference type="GO" id="GO:0015074">
    <property type="term" value="P:DNA integration"/>
    <property type="evidence" value="ECO:0007669"/>
    <property type="project" value="InterPro"/>
</dbReference>
<comment type="caution">
    <text evidence="3">The sequence shown here is derived from an EMBL/GenBank/DDBJ whole genome shotgun (WGS) entry which is preliminary data.</text>
</comment>
<dbReference type="OrthoDB" id="9765502at2"/>
<dbReference type="GO" id="GO:0003676">
    <property type="term" value="F:nucleic acid binding"/>
    <property type="evidence" value="ECO:0007669"/>
    <property type="project" value="InterPro"/>
</dbReference>
<dbReference type="Gene3D" id="3.30.420.10">
    <property type="entry name" value="Ribonuclease H-like superfamily/Ribonuclease H"/>
    <property type="match status" value="1"/>
</dbReference>
<gene>
    <name evidence="3" type="ORF">CR155_03720</name>
</gene>
<dbReference type="AlphaFoldDB" id="A0A2N4UJW4"/>
<feature type="region of interest" description="Disordered" evidence="1">
    <location>
        <begin position="115"/>
        <end position="136"/>
    </location>
</feature>
<reference evidence="3 4" key="1">
    <citation type="submission" date="2017-10" db="EMBL/GenBank/DDBJ databases">
        <title>Two draft genome sequences of Pusillimonas sp. strains isolated from a nitrate- and radionuclide-contaminated groundwater in Russia.</title>
        <authorList>
            <person name="Grouzdev D.S."/>
            <person name="Tourova T.P."/>
            <person name="Goeva M.A."/>
            <person name="Babich T.L."/>
            <person name="Sokolova D.S."/>
            <person name="Abdullin R."/>
            <person name="Poltaraus A.B."/>
            <person name="Toshchakov S.V."/>
            <person name="Nazina T.N."/>
        </authorList>
    </citation>
    <scope>NUCLEOTIDE SEQUENCE [LARGE SCALE GENOMIC DNA]</scope>
    <source>
        <strain evidence="3 4">JR1/69-2-13</strain>
    </source>
</reference>
<dbReference type="InterPro" id="IPR036397">
    <property type="entry name" value="RNaseH_sf"/>
</dbReference>
<sequence length="196" mass="21956">MTSFVQRVQIVALVDQAVVAGARQARACQTISLSARTLQRWRLAPAVGDGRPQRVQAPINKLSALERQRVLAVANSKEFGDLPPSQIVPILADQGQYIASESTFYRVLKAANQLKHRGAERPSQARTKPRTPRASGPNQLFSWDITYLPTRSKGVYFYLYLFMDLFSRKIVGWQIYNTESSTLASEVVQDICERSA</sequence>
<keyword evidence="4" id="KW-1185">Reference proteome</keyword>
<evidence type="ECO:0000256" key="1">
    <source>
        <dbReference type="SAM" id="MobiDB-lite"/>
    </source>
</evidence>